<feature type="domain" description="CCDC92/74 N-terminal" evidence="4">
    <location>
        <begin position="185"/>
        <end position="238"/>
    </location>
</feature>
<feature type="compositionally biased region" description="Polar residues" evidence="3">
    <location>
        <begin position="152"/>
        <end position="161"/>
    </location>
</feature>
<dbReference type="RefSeq" id="XP_070625042.1">
    <property type="nucleotide sequence ID" value="XM_070768941.1"/>
</dbReference>
<organism evidence="6 7">
    <name type="scientific">Bos indicus</name>
    <name type="common">Zebu</name>
    <dbReference type="NCBI Taxonomy" id="9915"/>
    <lineage>
        <taxon>Eukaryota</taxon>
        <taxon>Metazoa</taxon>
        <taxon>Chordata</taxon>
        <taxon>Craniata</taxon>
        <taxon>Vertebrata</taxon>
        <taxon>Euteleostomi</taxon>
        <taxon>Mammalia</taxon>
        <taxon>Eutheria</taxon>
        <taxon>Laurasiatheria</taxon>
        <taxon>Artiodactyla</taxon>
        <taxon>Ruminantia</taxon>
        <taxon>Pecora</taxon>
        <taxon>Bovidae</taxon>
        <taxon>Bovinae</taxon>
        <taxon>Bos</taxon>
    </lineage>
</organism>
<evidence type="ECO:0000259" key="5">
    <source>
        <dbReference type="Pfam" id="PF14917"/>
    </source>
</evidence>
<reference evidence="7" key="1">
    <citation type="submission" date="2025-08" db="UniProtKB">
        <authorList>
            <consortium name="RefSeq"/>
        </authorList>
    </citation>
    <scope>IDENTIFICATION</scope>
    <source>
        <tissue evidence="7">Blood</tissue>
    </source>
</reference>
<dbReference type="InterPro" id="IPR029422">
    <property type="entry name" value="CCDC74_C"/>
</dbReference>
<evidence type="ECO:0000259" key="4">
    <source>
        <dbReference type="Pfam" id="PF14916"/>
    </source>
</evidence>
<dbReference type="Proteomes" id="UP001652663">
    <property type="component" value="Chromosome 17"/>
</dbReference>
<feature type="region of interest" description="Disordered" evidence="3">
    <location>
        <begin position="139"/>
        <end position="181"/>
    </location>
</feature>
<dbReference type="PANTHER" id="PTHR14882:SF5">
    <property type="entry name" value="COILED-COIL DOMAIN CONTAINING 74A"/>
    <property type="match status" value="1"/>
</dbReference>
<feature type="domain" description="Coiled coil protein 74 C-terminal" evidence="5">
    <location>
        <begin position="344"/>
        <end position="467"/>
    </location>
</feature>
<evidence type="ECO:0000313" key="7">
    <source>
        <dbReference type="RefSeq" id="XP_070625042.1"/>
    </source>
</evidence>
<gene>
    <name evidence="7" type="primary">CCDC74B</name>
</gene>
<dbReference type="PANTHER" id="PTHR14882">
    <property type="entry name" value="COILED-COIL DOMAIN-CONTAINING 74A"/>
    <property type="match status" value="1"/>
</dbReference>
<evidence type="ECO:0000256" key="3">
    <source>
        <dbReference type="SAM" id="MobiDB-lite"/>
    </source>
</evidence>
<feature type="region of interest" description="Disordered" evidence="3">
    <location>
        <begin position="314"/>
        <end position="344"/>
    </location>
</feature>
<evidence type="ECO:0000256" key="2">
    <source>
        <dbReference type="SAM" id="Coils"/>
    </source>
</evidence>
<keyword evidence="6" id="KW-1185">Reference proteome</keyword>
<protein>
    <submittedName>
        <fullName evidence="7">Coiled-coil domain-containing protein 74B</fullName>
    </submittedName>
</protein>
<evidence type="ECO:0000256" key="1">
    <source>
        <dbReference type="ARBA" id="ARBA00023054"/>
    </source>
</evidence>
<feature type="compositionally biased region" description="Low complexity" evidence="3">
    <location>
        <begin position="238"/>
        <end position="251"/>
    </location>
</feature>
<keyword evidence="1 2" id="KW-0175">Coiled coil</keyword>
<dbReference type="GeneID" id="109570982"/>
<feature type="compositionally biased region" description="Basic and acidic residues" evidence="3">
    <location>
        <begin position="271"/>
        <end position="284"/>
    </location>
</feature>
<dbReference type="InterPro" id="IPR039496">
    <property type="entry name" value="CCDC92/74_N"/>
</dbReference>
<feature type="region of interest" description="Disordered" evidence="3">
    <location>
        <begin position="69"/>
        <end position="127"/>
    </location>
</feature>
<feature type="region of interest" description="Disordered" evidence="3">
    <location>
        <begin position="28"/>
        <end position="56"/>
    </location>
</feature>
<evidence type="ECO:0000313" key="6">
    <source>
        <dbReference type="Proteomes" id="UP001652663"/>
    </source>
</evidence>
<sequence length="470" mass="51358">MTQDDEQKPSLSSWPALSEHVLSLLTEARLTGLQRAQPPPAPHSPGPHGRRHSQLVLDFAQEEKQLKVTRTMSQTHRRQCPAPSQPRRSPAPRRPAPKQGPPRRACAPSGPSRFHGNATPARGSRATEWACSGSGYMSATGVAARQRPRSSGILSSRGTSRLRQRLPAVPQPGQHGASLGLNEAQKRVLDLEKSVQFLQQQHSETLVKLHEEIEHLKRENKDLHYKLIMNQKSHKKGSTSSSSLQSNKSVSNTTVSAGSQGKARPQPGSSKKQDWKAEVPQKPDLEEETSVATLLHGGRVDKALGVQGLVKDEEADSANAVPPWAVGSQHKGRQVPEAPPSVGLPLHLRKPATLQQCEVVIRQLWNANLLQAQELQHLKSLLEGSQRPRAGPEEAGPSSPRDQEALHLGATQLPKVTSKGISKKCLILSRAPVAEHAILPALKQSLKTSFAERQRRLQAVQGRRLHRSVL</sequence>
<proteinExistence type="predicted"/>
<feature type="coiled-coil region" evidence="2">
    <location>
        <begin position="181"/>
        <end position="226"/>
    </location>
</feature>
<dbReference type="InterPro" id="IPR040370">
    <property type="entry name" value="CCDC74A/CCDC74B/CCDC92"/>
</dbReference>
<accession>A0ABM4QP17</accession>
<dbReference type="Pfam" id="PF14917">
    <property type="entry name" value="CCDC74_C"/>
    <property type="match status" value="1"/>
</dbReference>
<feature type="region of interest" description="Disordered" evidence="3">
    <location>
        <begin position="232"/>
        <end position="286"/>
    </location>
</feature>
<dbReference type="Pfam" id="PF14916">
    <property type="entry name" value="CCDC92"/>
    <property type="match status" value="1"/>
</dbReference>
<name>A0ABM4QP17_BOSIN</name>